<name>A0A2T4CZD2_9GAMM</name>
<keyword evidence="2" id="KW-0238">DNA-binding</keyword>
<dbReference type="InterPro" id="IPR041657">
    <property type="entry name" value="HTH_17"/>
</dbReference>
<dbReference type="Pfam" id="PF12728">
    <property type="entry name" value="HTH_17"/>
    <property type="match status" value="1"/>
</dbReference>
<dbReference type="GO" id="GO:0003677">
    <property type="term" value="F:DNA binding"/>
    <property type="evidence" value="ECO:0007669"/>
    <property type="project" value="UniProtKB-KW"/>
</dbReference>
<organism evidence="2">
    <name type="scientific">Pseudidiomarina aestuarii</name>
    <dbReference type="NCBI Taxonomy" id="624146"/>
    <lineage>
        <taxon>Bacteria</taxon>
        <taxon>Pseudomonadati</taxon>
        <taxon>Pseudomonadota</taxon>
        <taxon>Gammaproteobacteria</taxon>
        <taxon>Alteromonadales</taxon>
        <taxon>Idiomarinaceae</taxon>
        <taxon>Pseudidiomarina</taxon>
    </lineage>
</organism>
<comment type="caution">
    <text evidence="2">The sequence shown here is derived from an EMBL/GenBank/DDBJ whole genome shotgun (WGS) entry which is preliminary data.</text>
</comment>
<sequence length="62" mass="6883">MQIKTDHIEILTQKQVAEILQIAPATLAKWRCCGGGPSFLKIGALVRYSRASVNEWLRSVEG</sequence>
<dbReference type="InterPro" id="IPR009061">
    <property type="entry name" value="DNA-bd_dom_put_sf"/>
</dbReference>
<accession>A0A2T4CZD2</accession>
<evidence type="ECO:0000259" key="1">
    <source>
        <dbReference type="Pfam" id="PF12728"/>
    </source>
</evidence>
<reference evidence="2" key="1">
    <citation type="submission" date="2018-03" db="EMBL/GenBank/DDBJ databases">
        <title>Cross-interface Injection: A General Nanoliter Liquid Handling Method Applied to Single Cells Genome Amplification Automated Nanoliter Liquid Handling Applied to Single Cell Multiple Displacement Amplification.</title>
        <authorList>
            <person name="Yun J."/>
            <person name="Xu P."/>
            <person name="Xu J."/>
            <person name="Dai X."/>
            <person name="Wang Y."/>
            <person name="Zheng X."/>
            <person name="Cao C."/>
            <person name="Yi Q."/>
            <person name="Zhu Y."/>
            <person name="Wang L."/>
            <person name="Dong Z."/>
            <person name="Huang Y."/>
            <person name="Huang L."/>
            <person name="Du W."/>
        </authorList>
    </citation>
    <scope>NUCLEOTIDE SEQUENCE [LARGE SCALE GENOMIC DNA]</scope>
    <source>
        <strain evidence="2">Z-D3-2</strain>
    </source>
</reference>
<dbReference type="AlphaFoldDB" id="A0A2T4CZD2"/>
<gene>
    <name evidence="2" type="ORF">C9940_00640</name>
</gene>
<dbReference type="SUPFAM" id="SSF46955">
    <property type="entry name" value="Putative DNA-binding domain"/>
    <property type="match status" value="1"/>
</dbReference>
<protein>
    <submittedName>
        <fullName evidence="2">DNA-binding protein</fullName>
    </submittedName>
</protein>
<feature type="domain" description="Helix-turn-helix" evidence="1">
    <location>
        <begin position="11"/>
        <end position="59"/>
    </location>
</feature>
<evidence type="ECO:0000313" key="2">
    <source>
        <dbReference type="EMBL" id="PTB86872.1"/>
    </source>
</evidence>
<dbReference type="EMBL" id="PYVN01000003">
    <property type="protein sequence ID" value="PTB86872.1"/>
    <property type="molecule type" value="Genomic_DNA"/>
</dbReference>
<proteinExistence type="predicted"/>